<comment type="caution">
    <text evidence="1">The sequence shown here is derived from an EMBL/GenBank/DDBJ whole genome shotgun (WGS) entry which is preliminary data.</text>
</comment>
<dbReference type="AlphaFoldDB" id="A0A644VHV3"/>
<sequence>MVGGVKYEVSPPSIATLIEVSGLVSQLPRVQSEGVNIIEEVIRTAKDCRVIGDILAVLILGPTTNPKNTKHRLFGLKNSFQKEYSRLVENILYDLSPSEVNSLTMELLKLKEIPDFFAITAFLSEINLLTPTGKAV</sequence>
<accession>A0A644VHV3</accession>
<protein>
    <submittedName>
        <fullName evidence="1">Uncharacterized protein</fullName>
    </submittedName>
</protein>
<proteinExistence type="predicted"/>
<evidence type="ECO:0000313" key="1">
    <source>
        <dbReference type="EMBL" id="MPL90252.1"/>
    </source>
</evidence>
<organism evidence="1">
    <name type="scientific">bioreactor metagenome</name>
    <dbReference type="NCBI Taxonomy" id="1076179"/>
    <lineage>
        <taxon>unclassified sequences</taxon>
        <taxon>metagenomes</taxon>
        <taxon>ecological metagenomes</taxon>
    </lineage>
</organism>
<name>A0A644VHV3_9ZZZZ</name>
<gene>
    <name evidence="1" type="ORF">SDC9_36299</name>
</gene>
<dbReference type="EMBL" id="VSSQ01000298">
    <property type="protein sequence ID" value="MPL90252.1"/>
    <property type="molecule type" value="Genomic_DNA"/>
</dbReference>
<reference evidence="1" key="1">
    <citation type="submission" date="2019-08" db="EMBL/GenBank/DDBJ databases">
        <authorList>
            <person name="Kucharzyk K."/>
            <person name="Murdoch R.W."/>
            <person name="Higgins S."/>
            <person name="Loffler F."/>
        </authorList>
    </citation>
    <scope>NUCLEOTIDE SEQUENCE</scope>
</reference>